<dbReference type="eggNOG" id="COG1835">
    <property type="taxonomic scope" value="Bacteria"/>
</dbReference>
<feature type="transmembrane region" description="Helical" evidence="2">
    <location>
        <begin position="54"/>
        <end position="73"/>
    </location>
</feature>
<accession>W7J302</accession>
<dbReference type="Proteomes" id="UP000019277">
    <property type="component" value="Unassembled WGS sequence"/>
</dbReference>
<dbReference type="PATRIC" id="fig|909613.9.peg.4184"/>
<name>W7J302_9PSEU</name>
<keyword evidence="5" id="KW-1185">Reference proteome</keyword>
<feature type="transmembrane region" description="Helical" evidence="2">
    <location>
        <begin position="195"/>
        <end position="218"/>
    </location>
</feature>
<feature type="transmembrane region" description="Helical" evidence="2">
    <location>
        <begin position="171"/>
        <end position="189"/>
    </location>
</feature>
<dbReference type="PANTHER" id="PTHR23028">
    <property type="entry name" value="ACETYLTRANSFERASE"/>
    <property type="match status" value="1"/>
</dbReference>
<evidence type="ECO:0000313" key="4">
    <source>
        <dbReference type="EMBL" id="EWC60514.1"/>
    </source>
</evidence>
<dbReference type="STRING" id="909613.UO65_4182"/>
<keyword evidence="2" id="KW-0812">Transmembrane</keyword>
<dbReference type="InterPro" id="IPR002656">
    <property type="entry name" value="Acyl_transf_3_dom"/>
</dbReference>
<organism evidence="4 5">
    <name type="scientific">Actinokineospora spheciospongiae</name>
    <dbReference type="NCBI Taxonomy" id="909613"/>
    <lineage>
        <taxon>Bacteria</taxon>
        <taxon>Bacillati</taxon>
        <taxon>Actinomycetota</taxon>
        <taxon>Actinomycetes</taxon>
        <taxon>Pseudonocardiales</taxon>
        <taxon>Pseudonocardiaceae</taxon>
        <taxon>Actinokineospora</taxon>
    </lineage>
</organism>
<keyword evidence="2" id="KW-1133">Transmembrane helix</keyword>
<proteinExistence type="predicted"/>
<dbReference type="GO" id="GO:0000271">
    <property type="term" value="P:polysaccharide biosynthetic process"/>
    <property type="evidence" value="ECO:0007669"/>
    <property type="project" value="TreeGrafter"/>
</dbReference>
<feature type="region of interest" description="Disordered" evidence="1">
    <location>
        <begin position="374"/>
        <end position="422"/>
    </location>
</feature>
<comment type="caution">
    <text evidence="4">The sequence shown here is derived from an EMBL/GenBank/DDBJ whole genome shotgun (WGS) entry which is preliminary data.</text>
</comment>
<feature type="transmembrane region" description="Helical" evidence="2">
    <location>
        <begin position="140"/>
        <end position="159"/>
    </location>
</feature>
<evidence type="ECO:0000313" key="5">
    <source>
        <dbReference type="Proteomes" id="UP000019277"/>
    </source>
</evidence>
<sequence>MDTTETANQKRSPRKISWDVIRVLAVYSVVIQHITHQSPINHPELGPYPFVLPLQFGASTLLVISAYFVCVTVRRGNTGTWLWNRLARLLPAYLVAVVLTYAVSRAVAPLFGWYLPTPTDLLANLFLVQAWSPQFHWVDASYWTLPVQVMAFFVAALLWPRGWGRGAKLPVLLWTLILAPLVIRFLWRGDGAQQWVISLFDGLALHRVALFGVGAAIWLWTKGRFSGRHLAFYLLAALVAQDAHAYFADTPSTIAFGVILLGIVAAAGGPDWDLPVLRSLAGPIRWLGGISFGVYLVHQELGFVLARFLLDAGVGAWGRLVLCTAMAVLAGWAMTRLVEAPAHRWLTTVWPRRWAAARNTVLAAAEALRELPQVPQPQAASSGGSPLMPDASPLVSHASTAVPEPRNSSAPGAAAMASSQRR</sequence>
<dbReference type="GO" id="GO:0016020">
    <property type="term" value="C:membrane"/>
    <property type="evidence" value="ECO:0007669"/>
    <property type="project" value="TreeGrafter"/>
</dbReference>
<feature type="transmembrane region" description="Helical" evidence="2">
    <location>
        <begin position="254"/>
        <end position="274"/>
    </location>
</feature>
<evidence type="ECO:0000256" key="2">
    <source>
        <dbReference type="SAM" id="Phobius"/>
    </source>
</evidence>
<reference evidence="4 5" key="1">
    <citation type="journal article" date="2014" name="Genome Announc.">
        <title>Draft Genome Sequence of the Antitrypanosomally Active Sponge-Associated Bacterium Actinokineospora sp. Strain EG49.</title>
        <authorList>
            <person name="Harjes J."/>
            <person name="Ryu T."/>
            <person name="Abdelmohsen U.R."/>
            <person name="Moitinho-Silva L."/>
            <person name="Horn H."/>
            <person name="Ravasi T."/>
            <person name="Hentschel U."/>
        </authorList>
    </citation>
    <scope>NUCLEOTIDE SEQUENCE [LARGE SCALE GENOMIC DNA]</scope>
    <source>
        <strain evidence="4 5">EG49</strain>
    </source>
</reference>
<dbReference type="GO" id="GO:0016747">
    <property type="term" value="F:acyltransferase activity, transferring groups other than amino-acyl groups"/>
    <property type="evidence" value="ECO:0007669"/>
    <property type="project" value="InterPro"/>
</dbReference>
<dbReference type="PANTHER" id="PTHR23028:SF131">
    <property type="entry name" value="BLR2367 PROTEIN"/>
    <property type="match status" value="1"/>
</dbReference>
<dbReference type="InterPro" id="IPR050879">
    <property type="entry name" value="Acyltransferase_3"/>
</dbReference>
<feature type="compositionally biased region" description="Low complexity" evidence="1">
    <location>
        <begin position="408"/>
        <end position="422"/>
    </location>
</feature>
<dbReference type="EMBL" id="AYXG01000155">
    <property type="protein sequence ID" value="EWC60514.1"/>
    <property type="molecule type" value="Genomic_DNA"/>
</dbReference>
<feature type="transmembrane region" description="Helical" evidence="2">
    <location>
        <begin position="316"/>
        <end position="335"/>
    </location>
</feature>
<dbReference type="Pfam" id="PF01757">
    <property type="entry name" value="Acyl_transf_3"/>
    <property type="match status" value="1"/>
</dbReference>
<feature type="domain" description="Acyltransferase 3" evidence="3">
    <location>
        <begin position="17"/>
        <end position="335"/>
    </location>
</feature>
<dbReference type="AlphaFoldDB" id="W7J302"/>
<keyword evidence="2" id="KW-0472">Membrane</keyword>
<dbReference type="RefSeq" id="WP_035285098.1">
    <property type="nucleotide sequence ID" value="NZ_AYXG01000155.1"/>
</dbReference>
<feature type="transmembrane region" description="Helical" evidence="2">
    <location>
        <begin position="16"/>
        <end position="34"/>
    </location>
</feature>
<evidence type="ECO:0000256" key="1">
    <source>
        <dbReference type="SAM" id="MobiDB-lite"/>
    </source>
</evidence>
<gene>
    <name evidence="4" type="ORF">UO65_4182</name>
</gene>
<feature type="transmembrane region" description="Helical" evidence="2">
    <location>
        <begin position="93"/>
        <end position="115"/>
    </location>
</feature>
<feature type="transmembrane region" description="Helical" evidence="2">
    <location>
        <begin position="286"/>
        <end position="310"/>
    </location>
</feature>
<protein>
    <submittedName>
        <fullName evidence="4">Putative membrane protein</fullName>
    </submittedName>
</protein>
<evidence type="ECO:0000259" key="3">
    <source>
        <dbReference type="Pfam" id="PF01757"/>
    </source>
</evidence>